<evidence type="ECO:0000256" key="1">
    <source>
        <dbReference type="SAM" id="Phobius"/>
    </source>
</evidence>
<feature type="transmembrane region" description="Helical" evidence="1">
    <location>
        <begin position="51"/>
        <end position="70"/>
    </location>
</feature>
<sequence>MRQLHAEGFGSAIGVHANDGCDARALCWRLCYAAAAAKPCMRVHTRSRKSVVARPLLMFLLIAVVASSSYHPNDEQSEYETCFFAQGCDGTECRDLGWNPAGSGCRKLPDAVANEGTLWCLAGASKLHEVLISVCSPLIDSSWRYSFAAHSRKSTVAVLMPLLMLLLTAMAASAASSYQPDDQMSDFGMCFFASSCYDTGCRDLGWNPAGSGCRKYPDIDQLIVLLRQTIIVIDLLHLLHPLLDPSCMLG</sequence>
<feature type="transmembrane region" description="Helical" evidence="1">
    <location>
        <begin position="156"/>
        <end position="175"/>
    </location>
</feature>
<accession>A0A0E0BG58</accession>
<protein>
    <submittedName>
        <fullName evidence="2">Uncharacterized protein</fullName>
    </submittedName>
</protein>
<keyword evidence="1" id="KW-0812">Transmembrane</keyword>
<dbReference type="Gramene" id="OGLUM11G05080.1">
    <property type="protein sequence ID" value="OGLUM11G05080.1"/>
    <property type="gene ID" value="OGLUM11G05080"/>
</dbReference>
<keyword evidence="3" id="KW-1185">Reference proteome</keyword>
<proteinExistence type="predicted"/>
<keyword evidence="1" id="KW-1133">Transmembrane helix</keyword>
<organism evidence="2">
    <name type="scientific">Oryza glumipatula</name>
    <dbReference type="NCBI Taxonomy" id="40148"/>
    <lineage>
        <taxon>Eukaryota</taxon>
        <taxon>Viridiplantae</taxon>
        <taxon>Streptophyta</taxon>
        <taxon>Embryophyta</taxon>
        <taxon>Tracheophyta</taxon>
        <taxon>Spermatophyta</taxon>
        <taxon>Magnoliopsida</taxon>
        <taxon>Liliopsida</taxon>
        <taxon>Poales</taxon>
        <taxon>Poaceae</taxon>
        <taxon>BOP clade</taxon>
        <taxon>Oryzoideae</taxon>
        <taxon>Oryzeae</taxon>
        <taxon>Oryzinae</taxon>
        <taxon>Oryza</taxon>
    </lineage>
</organism>
<dbReference type="HOGENOM" id="CLU_1112773_0_0_1"/>
<dbReference type="AlphaFoldDB" id="A0A0E0BG58"/>
<reference evidence="2" key="1">
    <citation type="submission" date="2015-04" db="UniProtKB">
        <authorList>
            <consortium name="EnsemblPlants"/>
        </authorList>
    </citation>
    <scope>IDENTIFICATION</scope>
</reference>
<evidence type="ECO:0000313" key="2">
    <source>
        <dbReference type="EnsemblPlants" id="OGLUM11G05080.1"/>
    </source>
</evidence>
<reference evidence="2" key="2">
    <citation type="submission" date="2018-05" db="EMBL/GenBank/DDBJ databases">
        <title>OgluRS3 (Oryza glumaepatula Reference Sequence Version 3).</title>
        <authorList>
            <person name="Zhang J."/>
            <person name="Kudrna D."/>
            <person name="Lee S."/>
            <person name="Talag J."/>
            <person name="Welchert J."/>
            <person name="Wing R.A."/>
        </authorList>
    </citation>
    <scope>NUCLEOTIDE SEQUENCE [LARGE SCALE GENOMIC DNA]</scope>
</reference>
<name>A0A0E0BG58_9ORYZ</name>
<keyword evidence="1" id="KW-0472">Membrane</keyword>
<evidence type="ECO:0000313" key="3">
    <source>
        <dbReference type="Proteomes" id="UP000026961"/>
    </source>
</evidence>
<dbReference type="EnsemblPlants" id="OGLUM11G05080.1">
    <property type="protein sequence ID" value="OGLUM11G05080.1"/>
    <property type="gene ID" value="OGLUM11G05080"/>
</dbReference>
<dbReference type="Proteomes" id="UP000026961">
    <property type="component" value="Chromosome 11"/>
</dbReference>